<evidence type="ECO:0000313" key="2">
    <source>
        <dbReference type="EMBL" id="RHW19012.1"/>
    </source>
</evidence>
<evidence type="ECO:0008006" key="4">
    <source>
        <dbReference type="Google" id="ProtNLM"/>
    </source>
</evidence>
<keyword evidence="3" id="KW-1185">Reference proteome</keyword>
<name>A0A396RU91_9SPHN</name>
<comment type="caution">
    <text evidence="2">The sequence shown here is derived from an EMBL/GenBank/DDBJ whole genome shotgun (WGS) entry which is preliminary data.</text>
</comment>
<gene>
    <name evidence="2" type="ORF">D1610_02455</name>
</gene>
<dbReference type="Proteomes" id="UP000266693">
    <property type="component" value="Unassembled WGS sequence"/>
</dbReference>
<organism evidence="2 3">
    <name type="scientific">Sphingomonas gilva</name>
    <dbReference type="NCBI Taxonomy" id="2305907"/>
    <lineage>
        <taxon>Bacteria</taxon>
        <taxon>Pseudomonadati</taxon>
        <taxon>Pseudomonadota</taxon>
        <taxon>Alphaproteobacteria</taxon>
        <taxon>Sphingomonadales</taxon>
        <taxon>Sphingomonadaceae</taxon>
        <taxon>Sphingomonas</taxon>
    </lineage>
</organism>
<reference evidence="2 3" key="1">
    <citation type="submission" date="2018-08" db="EMBL/GenBank/DDBJ databases">
        <title>The multiple taxonomic identification of Sphingomonas gilva.</title>
        <authorList>
            <person name="Zhu D."/>
            <person name="Zheng S."/>
        </authorList>
    </citation>
    <scope>NUCLEOTIDE SEQUENCE [LARGE SCALE GENOMIC DNA]</scope>
    <source>
        <strain evidence="2 3">ZDH117</strain>
    </source>
</reference>
<feature type="region of interest" description="Disordered" evidence="1">
    <location>
        <begin position="23"/>
        <end position="55"/>
    </location>
</feature>
<dbReference type="AlphaFoldDB" id="A0A396RU91"/>
<evidence type="ECO:0000256" key="1">
    <source>
        <dbReference type="SAM" id="MobiDB-lite"/>
    </source>
</evidence>
<evidence type="ECO:0000313" key="3">
    <source>
        <dbReference type="Proteomes" id="UP000266693"/>
    </source>
</evidence>
<sequence>MNRALPLLLLLAACQQGTDVADAIGNSGQAGDPRPPVSPQSQPLDPGAQPVRIGEGGPRFNACLGTGRVVNTKALDVRAAPFGEAEKVDALAADMRVAICSRSLDQRWLGVVYPPPGQPDLDCGVSGPVERAQGYEGPCRSGWISSAFVRLVAR</sequence>
<dbReference type="OrthoDB" id="9816009at2"/>
<dbReference type="EMBL" id="QWLV01000001">
    <property type="protein sequence ID" value="RHW19012.1"/>
    <property type="molecule type" value="Genomic_DNA"/>
</dbReference>
<protein>
    <recommendedName>
        <fullName evidence="4">Integron</fullName>
    </recommendedName>
</protein>
<dbReference type="RefSeq" id="WP_118862519.1">
    <property type="nucleotide sequence ID" value="NZ_QWLV01000001.1"/>
</dbReference>
<proteinExistence type="predicted"/>
<accession>A0A396RU91</accession>